<comment type="caution">
    <text evidence="2">The sequence shown here is derived from an EMBL/GenBank/DDBJ whole genome shotgun (WGS) entry which is preliminary data.</text>
</comment>
<feature type="compositionally biased region" description="Polar residues" evidence="1">
    <location>
        <begin position="53"/>
        <end position="62"/>
    </location>
</feature>
<gene>
    <name evidence="2" type="ORF">RBSH_05027</name>
</gene>
<evidence type="ECO:0000313" key="3">
    <source>
        <dbReference type="Proteomes" id="UP000007993"/>
    </source>
</evidence>
<sequence>MPEGDRDSVPDGDVCETELRGDEATDKRSIQKRINQTPEPADGDHNVPGEDNVTVSQRCYSI</sequence>
<evidence type="ECO:0000313" key="2">
    <source>
        <dbReference type="EMBL" id="EKJ99610.1"/>
    </source>
</evidence>
<proteinExistence type="predicted"/>
<dbReference type="PATRIC" id="fig|993517.3.peg.5445"/>
<feature type="compositionally biased region" description="Basic and acidic residues" evidence="1">
    <location>
        <begin position="17"/>
        <end position="29"/>
    </location>
</feature>
<organism evidence="2 3">
    <name type="scientific">Rhodopirellula baltica SH28</name>
    <dbReference type="NCBI Taxonomy" id="993517"/>
    <lineage>
        <taxon>Bacteria</taxon>
        <taxon>Pseudomonadati</taxon>
        <taxon>Planctomycetota</taxon>
        <taxon>Planctomycetia</taxon>
        <taxon>Pirellulales</taxon>
        <taxon>Pirellulaceae</taxon>
        <taxon>Rhodopirellula</taxon>
    </lineage>
</organism>
<dbReference type="AlphaFoldDB" id="K5E1H2"/>
<protein>
    <submittedName>
        <fullName evidence="2">Uncharacterized protein</fullName>
    </submittedName>
</protein>
<name>K5E1H2_RHOBT</name>
<evidence type="ECO:0000256" key="1">
    <source>
        <dbReference type="SAM" id="MobiDB-lite"/>
    </source>
</evidence>
<feature type="region of interest" description="Disordered" evidence="1">
    <location>
        <begin position="1"/>
        <end position="62"/>
    </location>
</feature>
<dbReference type="Proteomes" id="UP000007993">
    <property type="component" value="Unassembled WGS sequence"/>
</dbReference>
<reference evidence="2 3" key="1">
    <citation type="journal article" date="2013" name="Mar. Genomics">
        <title>Expression of sulfatases in Rhodopirellula baltica and the diversity of sulfatases in the genus Rhodopirellula.</title>
        <authorList>
            <person name="Wegner C.E."/>
            <person name="Richter-Heitmann T."/>
            <person name="Klindworth A."/>
            <person name="Klockow C."/>
            <person name="Richter M."/>
            <person name="Achstetter T."/>
            <person name="Glockner F.O."/>
            <person name="Harder J."/>
        </authorList>
    </citation>
    <scope>NUCLEOTIDE SEQUENCE [LARGE SCALE GENOMIC DNA]</scope>
    <source>
        <strain evidence="2 3">SH28</strain>
    </source>
</reference>
<accession>K5E1H2</accession>
<dbReference type="EMBL" id="AMCW01000141">
    <property type="protein sequence ID" value="EKJ99610.1"/>
    <property type="molecule type" value="Genomic_DNA"/>
</dbReference>